<comment type="caution">
    <text evidence="1">The sequence shown here is derived from an EMBL/GenBank/DDBJ whole genome shotgun (WGS) entry which is preliminary data.</text>
</comment>
<keyword evidence="2" id="KW-1185">Reference proteome</keyword>
<proteinExistence type="predicted"/>
<protein>
    <submittedName>
        <fullName evidence="1">Uncharacterized protein</fullName>
    </submittedName>
</protein>
<evidence type="ECO:0000313" key="1">
    <source>
        <dbReference type="EMBL" id="KAI8007120.1"/>
    </source>
</evidence>
<reference evidence="1 2" key="1">
    <citation type="journal article" date="2022" name="Plant J.">
        <title>Chromosome-level genome of Camellia lanceoleosa provides a valuable resource for understanding genome evolution and self-incompatibility.</title>
        <authorList>
            <person name="Gong W."/>
            <person name="Xiao S."/>
            <person name="Wang L."/>
            <person name="Liao Z."/>
            <person name="Chang Y."/>
            <person name="Mo W."/>
            <person name="Hu G."/>
            <person name="Li W."/>
            <person name="Zhao G."/>
            <person name="Zhu H."/>
            <person name="Hu X."/>
            <person name="Ji K."/>
            <person name="Xiang X."/>
            <person name="Song Q."/>
            <person name="Yuan D."/>
            <person name="Jin S."/>
            <person name="Zhang L."/>
        </authorList>
    </citation>
    <scope>NUCLEOTIDE SEQUENCE [LARGE SCALE GENOMIC DNA]</scope>
    <source>
        <strain evidence="1">SQ_2022a</strain>
    </source>
</reference>
<gene>
    <name evidence="1" type="ORF">LOK49_LG07G02689</name>
</gene>
<name>A0ACC0H1U6_9ERIC</name>
<organism evidence="1 2">
    <name type="scientific">Camellia lanceoleosa</name>
    <dbReference type="NCBI Taxonomy" id="1840588"/>
    <lineage>
        <taxon>Eukaryota</taxon>
        <taxon>Viridiplantae</taxon>
        <taxon>Streptophyta</taxon>
        <taxon>Embryophyta</taxon>
        <taxon>Tracheophyta</taxon>
        <taxon>Spermatophyta</taxon>
        <taxon>Magnoliopsida</taxon>
        <taxon>eudicotyledons</taxon>
        <taxon>Gunneridae</taxon>
        <taxon>Pentapetalae</taxon>
        <taxon>asterids</taxon>
        <taxon>Ericales</taxon>
        <taxon>Theaceae</taxon>
        <taxon>Camellia</taxon>
    </lineage>
</organism>
<sequence>MLFRTLLSLKSGDNGGFLWLARRFVSVSSIAAIDMAAKDGELKVFIVAGEVSGDTIGSRLMVSLKKLSPFPVHFAGVGGSMMSKQGLKSLFPMEDIAVMGIWELLPHLNKFRAKLKETTEAALLFQPHIVVTVDSKGFSFRLLKQLRAKYGQQGLVSPSHFHYVAPSFWAWKGGEARLKGLSEFVDHILCILPFEGEVCRLNGLAATFVGHPILEDVFKLNLGKGNIENGWKLQRHSEEFQSQFGIPSGATIITLLPGSRLQEVTRMLPIFSNTMKLLKNYFSELVTVIHVAPNKHVEDYISRVIHKWPVPVILIPGGSPQMKYDAFAASRVALCTSGTAAVELQLAQLPCIVAYRAHFLTEWLICYKAKVPYISLPNILLDSSIIPEALFQACTPTKLASLLMELIQSDALRAEQVFAAEKVIELLQPSERTIGNSTQQEFKPMLPDYTPSMIAAFTVLYSVKR</sequence>
<dbReference type="EMBL" id="CM045764">
    <property type="protein sequence ID" value="KAI8007120.1"/>
    <property type="molecule type" value="Genomic_DNA"/>
</dbReference>
<evidence type="ECO:0000313" key="2">
    <source>
        <dbReference type="Proteomes" id="UP001060215"/>
    </source>
</evidence>
<accession>A0ACC0H1U6</accession>
<dbReference type="Proteomes" id="UP001060215">
    <property type="component" value="Chromosome 7"/>
</dbReference>